<evidence type="ECO:0000256" key="2">
    <source>
        <dbReference type="ARBA" id="ARBA00022695"/>
    </source>
</evidence>
<evidence type="ECO:0000313" key="6">
    <source>
        <dbReference type="EMBL" id="ASU83792.1"/>
    </source>
</evidence>
<dbReference type="InterPro" id="IPR017557">
    <property type="entry name" value="Holo-ACP_synthase"/>
</dbReference>
<evidence type="ECO:0000259" key="5">
    <source>
        <dbReference type="Pfam" id="PF20866"/>
    </source>
</evidence>
<dbReference type="GO" id="GO:0016779">
    <property type="term" value="F:nucleotidyltransferase activity"/>
    <property type="evidence" value="ECO:0007669"/>
    <property type="project" value="UniProtKB-KW"/>
</dbReference>
<dbReference type="NCBIfam" id="NF002332">
    <property type="entry name" value="PRK01293.1"/>
    <property type="match status" value="1"/>
</dbReference>
<sequence length="255" mass="27444">MDHGGGYRVVGDEQLGAGCRGMDPAVFSGARPHDLLRFDDPGAVLPEGPELELPMWAVSVLRDVPWVVVRRGIAAAGRIPVGIRGVRRADRVAAFLPESAVVERFTPEQAARSHPRLPDERKAAVPALGALTRLDMILRRHVPSWGIGGSAGFEIVTGLPVTLPGSDLDIVIRPREPLPLLRAATLLADLRALPVRVDVQLCSTEGAFALVEYARGGPVLLRPLDGSPPQMVEDPWPYPADPTSSARVTRPREGR</sequence>
<evidence type="ECO:0000256" key="1">
    <source>
        <dbReference type="ARBA" id="ARBA00022679"/>
    </source>
</evidence>
<feature type="domain" description="Phosphoribosyl-dephospho-CoA transferase MdcG N-terminal" evidence="5">
    <location>
        <begin position="31"/>
        <end position="107"/>
    </location>
</feature>
<dbReference type="EMBL" id="CP022753">
    <property type="protein sequence ID" value="ASU83792.1"/>
    <property type="molecule type" value="Genomic_DNA"/>
</dbReference>
<dbReference type="Proteomes" id="UP000215005">
    <property type="component" value="Chromosome"/>
</dbReference>
<reference evidence="6 7" key="1">
    <citation type="submission" date="2017-08" db="EMBL/GenBank/DDBJ databases">
        <title>The complete genome sequence of Nocardiopsis gilva YIM 90087.</title>
        <authorList>
            <person name="Yin M."/>
            <person name="Tang S."/>
        </authorList>
    </citation>
    <scope>NUCLEOTIDE SEQUENCE [LARGE SCALE GENOMIC DNA]</scope>
    <source>
        <strain evidence="6 7">YIM 90087</strain>
    </source>
</reference>
<dbReference type="AlphaFoldDB" id="A0A223S6S0"/>
<keyword evidence="7" id="KW-1185">Reference proteome</keyword>
<dbReference type="InterPro" id="IPR048903">
    <property type="entry name" value="MdcG_N"/>
</dbReference>
<keyword evidence="2" id="KW-0548">Nucleotidyltransferase</keyword>
<proteinExistence type="predicted"/>
<feature type="region of interest" description="Disordered" evidence="3">
    <location>
        <begin position="230"/>
        <end position="255"/>
    </location>
</feature>
<evidence type="ECO:0000256" key="3">
    <source>
        <dbReference type="SAM" id="MobiDB-lite"/>
    </source>
</evidence>
<protein>
    <submittedName>
        <fullName evidence="6">Malonate decarboxylase holo-ACP synthase</fullName>
    </submittedName>
</protein>
<dbReference type="NCBIfam" id="TIGR03135">
    <property type="entry name" value="malonate_mdcG"/>
    <property type="match status" value="1"/>
</dbReference>
<dbReference type="KEGG" id="ngv:CDO52_14270"/>
<gene>
    <name evidence="6" type="ORF">CDO52_14270</name>
</gene>
<evidence type="ECO:0000313" key="7">
    <source>
        <dbReference type="Proteomes" id="UP000215005"/>
    </source>
</evidence>
<dbReference type="Pfam" id="PF10620">
    <property type="entry name" value="MdcG"/>
    <property type="match status" value="1"/>
</dbReference>
<accession>A0A223S6S0</accession>
<organism evidence="6 7">
    <name type="scientific">Nocardiopsis gilva YIM 90087</name>
    <dbReference type="NCBI Taxonomy" id="1235441"/>
    <lineage>
        <taxon>Bacteria</taxon>
        <taxon>Bacillati</taxon>
        <taxon>Actinomycetota</taxon>
        <taxon>Actinomycetes</taxon>
        <taxon>Streptosporangiales</taxon>
        <taxon>Nocardiopsidaceae</taxon>
        <taxon>Nocardiopsis</taxon>
    </lineage>
</organism>
<keyword evidence="1" id="KW-0808">Transferase</keyword>
<dbReference type="InterPro" id="IPR049180">
    <property type="entry name" value="MdcG_C"/>
</dbReference>
<feature type="domain" description="Phosphoribosyl-dephospho-CoA transferase MdcG C-terminal" evidence="4">
    <location>
        <begin position="122"/>
        <end position="226"/>
    </location>
</feature>
<name>A0A223S6S0_9ACTN</name>
<dbReference type="Pfam" id="PF20866">
    <property type="entry name" value="MdcG_N"/>
    <property type="match status" value="1"/>
</dbReference>
<evidence type="ECO:0000259" key="4">
    <source>
        <dbReference type="Pfam" id="PF10620"/>
    </source>
</evidence>